<sequence>MPTGLEEGAALLGLVGFSAGLFKACIEGLVILSKARSYGRNTSGMGLMLELELHKLYSWAVEAGLAQTPPSLRIGADQAVLVYRVLEHLKELILNVQKLRAVHGLHLQEEPDQLLLLDEADSAFGRLGLKSGDGCHSLVLNIFQQRDKPWKVLKWVTFDEQKARGLLESIRGFIHDLQQILDQSRQAKIMKAMDVILRSAVLNTVNEQDLDMIGSLPQIAPEEDEVAAAARFKKQALLLGIMDTRQPSTSSRPRTDSLIAAPRRKPSYPPMNPRYSHNDLVQRRLHSSHLEIGQRTGHKARLLARYDGKPVLLEFRQETGIDKELEKDRVGKVALFLADLDPSFHGLSCQGYVKVSGKFAYVFELEETLSQGPVQSVETSTEYMSLRELMDATPSPSLNLRLAFAITLLETSLQLHTSGWLHKEFRSDNLLFFQSGSSTLADFLSAKLRIMGYAHARADLPSEVMTEPLKSELEADLYRHPACLRQPRETFRRAFDMFSVGCIMIELGLWSSLKRLCETLQHRDIGEDEAVDHMNLRNQFLLVVGSEHGLILTDSLTTRLEASVGKTYTNVVKTLVRSQEGDDMLGTEVNCLATLRTLADMI</sequence>
<organism evidence="2 3">
    <name type="scientific">Zasmidium cellare</name>
    <name type="common">Wine cellar mold</name>
    <name type="synonym">Racodium cellare</name>
    <dbReference type="NCBI Taxonomy" id="395010"/>
    <lineage>
        <taxon>Eukaryota</taxon>
        <taxon>Fungi</taxon>
        <taxon>Dikarya</taxon>
        <taxon>Ascomycota</taxon>
        <taxon>Pezizomycotina</taxon>
        <taxon>Dothideomycetes</taxon>
        <taxon>Dothideomycetidae</taxon>
        <taxon>Mycosphaerellales</taxon>
        <taxon>Mycosphaerellaceae</taxon>
        <taxon>Zasmidium</taxon>
    </lineage>
</organism>
<dbReference type="Gene3D" id="1.20.120.1020">
    <property type="entry name" value="Prion-inhibition and propagation, HeLo domain"/>
    <property type="match status" value="1"/>
</dbReference>
<reference evidence="2 3" key="1">
    <citation type="journal article" date="2023" name="G3 (Bethesda)">
        <title>A chromosome-level genome assembly of Zasmidium syzygii isolated from banana leaves.</title>
        <authorList>
            <person name="van Westerhoven A.C."/>
            <person name="Mehrabi R."/>
            <person name="Talebi R."/>
            <person name="Steentjes M.B.F."/>
            <person name="Corcolon B."/>
            <person name="Chong P.A."/>
            <person name="Kema G.H.J."/>
            <person name="Seidl M.F."/>
        </authorList>
    </citation>
    <scope>NUCLEOTIDE SEQUENCE [LARGE SCALE GENOMIC DNA]</scope>
    <source>
        <strain evidence="2 3">P124</strain>
    </source>
</reference>
<protein>
    <recommendedName>
        <fullName evidence="1">Protein kinase domain-containing protein</fullName>
    </recommendedName>
</protein>
<gene>
    <name evidence="2" type="ORF">PRZ48_008345</name>
</gene>
<evidence type="ECO:0000313" key="3">
    <source>
        <dbReference type="Proteomes" id="UP001305779"/>
    </source>
</evidence>
<evidence type="ECO:0000259" key="1">
    <source>
        <dbReference type="PROSITE" id="PS50011"/>
    </source>
</evidence>
<name>A0ABR0EFK9_ZASCE</name>
<dbReference type="PROSITE" id="PS50011">
    <property type="entry name" value="PROTEIN_KINASE_DOM"/>
    <property type="match status" value="1"/>
</dbReference>
<accession>A0ABR0EFK9</accession>
<feature type="domain" description="Protein kinase" evidence="1">
    <location>
        <begin position="286"/>
        <end position="602"/>
    </location>
</feature>
<dbReference type="InterPro" id="IPR000719">
    <property type="entry name" value="Prot_kinase_dom"/>
</dbReference>
<keyword evidence="3" id="KW-1185">Reference proteome</keyword>
<dbReference type="InterPro" id="IPR038305">
    <property type="entry name" value="HeLo_sf"/>
</dbReference>
<dbReference type="InterPro" id="IPR029498">
    <property type="entry name" value="HeLo_dom"/>
</dbReference>
<dbReference type="InterPro" id="IPR011009">
    <property type="entry name" value="Kinase-like_dom_sf"/>
</dbReference>
<dbReference type="EMBL" id="JAXOVC010000006">
    <property type="protein sequence ID" value="KAK4500159.1"/>
    <property type="molecule type" value="Genomic_DNA"/>
</dbReference>
<dbReference type="Gene3D" id="1.10.510.10">
    <property type="entry name" value="Transferase(Phosphotransferase) domain 1"/>
    <property type="match status" value="1"/>
</dbReference>
<dbReference type="Pfam" id="PF14479">
    <property type="entry name" value="HeLo"/>
    <property type="match status" value="1"/>
</dbReference>
<comment type="caution">
    <text evidence="2">The sequence shown here is derived from an EMBL/GenBank/DDBJ whole genome shotgun (WGS) entry which is preliminary data.</text>
</comment>
<evidence type="ECO:0000313" key="2">
    <source>
        <dbReference type="EMBL" id="KAK4500159.1"/>
    </source>
</evidence>
<dbReference type="PANTHER" id="PTHR37542">
    <property type="entry name" value="HELO DOMAIN-CONTAINING PROTEIN-RELATED"/>
    <property type="match status" value="1"/>
</dbReference>
<dbReference type="SUPFAM" id="SSF56112">
    <property type="entry name" value="Protein kinase-like (PK-like)"/>
    <property type="match status" value="1"/>
</dbReference>
<dbReference type="Proteomes" id="UP001305779">
    <property type="component" value="Unassembled WGS sequence"/>
</dbReference>
<proteinExistence type="predicted"/>
<dbReference type="PANTHER" id="PTHR37542:SF3">
    <property type="entry name" value="PRION-INHIBITION AND PROPAGATION HELO DOMAIN-CONTAINING PROTEIN"/>
    <property type="match status" value="1"/>
</dbReference>